<comment type="caution">
    <text evidence="3">The sequence shown here is derived from an EMBL/GenBank/DDBJ whole genome shotgun (WGS) entry which is preliminary data.</text>
</comment>
<dbReference type="PANTHER" id="PTHR43135">
    <property type="entry name" value="ALPHA-D-RIBOSE 1-METHYLPHOSPHONATE 5-TRIPHOSPHATE DIPHOSPHATASE"/>
    <property type="match status" value="1"/>
</dbReference>
<organism evidence="3 4">
    <name type="scientific">Parathielavia appendiculata</name>
    <dbReference type="NCBI Taxonomy" id="2587402"/>
    <lineage>
        <taxon>Eukaryota</taxon>
        <taxon>Fungi</taxon>
        <taxon>Dikarya</taxon>
        <taxon>Ascomycota</taxon>
        <taxon>Pezizomycotina</taxon>
        <taxon>Sordariomycetes</taxon>
        <taxon>Sordariomycetidae</taxon>
        <taxon>Sordariales</taxon>
        <taxon>Chaetomiaceae</taxon>
        <taxon>Parathielavia</taxon>
    </lineage>
</organism>
<name>A0AAN6U2Q2_9PEZI</name>
<evidence type="ECO:0000256" key="1">
    <source>
        <dbReference type="SAM" id="MobiDB-lite"/>
    </source>
</evidence>
<feature type="region of interest" description="Disordered" evidence="1">
    <location>
        <begin position="456"/>
        <end position="531"/>
    </location>
</feature>
<dbReference type="InterPro" id="IPR032466">
    <property type="entry name" value="Metal_Hydrolase"/>
</dbReference>
<reference evidence="3" key="1">
    <citation type="journal article" date="2023" name="Mol. Phylogenet. Evol.">
        <title>Genome-scale phylogeny and comparative genomics of the fungal order Sordariales.</title>
        <authorList>
            <person name="Hensen N."/>
            <person name="Bonometti L."/>
            <person name="Westerberg I."/>
            <person name="Brannstrom I.O."/>
            <person name="Guillou S."/>
            <person name="Cros-Aarteil S."/>
            <person name="Calhoun S."/>
            <person name="Haridas S."/>
            <person name="Kuo A."/>
            <person name="Mondo S."/>
            <person name="Pangilinan J."/>
            <person name="Riley R."/>
            <person name="LaButti K."/>
            <person name="Andreopoulos B."/>
            <person name="Lipzen A."/>
            <person name="Chen C."/>
            <person name="Yan M."/>
            <person name="Daum C."/>
            <person name="Ng V."/>
            <person name="Clum A."/>
            <person name="Steindorff A."/>
            <person name="Ohm R.A."/>
            <person name="Martin F."/>
            <person name="Silar P."/>
            <person name="Natvig D.O."/>
            <person name="Lalanne C."/>
            <person name="Gautier V."/>
            <person name="Ament-Velasquez S.L."/>
            <person name="Kruys A."/>
            <person name="Hutchinson M.I."/>
            <person name="Powell A.J."/>
            <person name="Barry K."/>
            <person name="Miller A.N."/>
            <person name="Grigoriev I.V."/>
            <person name="Debuchy R."/>
            <person name="Gladieux P."/>
            <person name="Hiltunen Thoren M."/>
            <person name="Johannesson H."/>
        </authorList>
    </citation>
    <scope>NUCLEOTIDE SEQUENCE</scope>
    <source>
        <strain evidence="3">CBS 731.68</strain>
    </source>
</reference>
<evidence type="ECO:0000313" key="4">
    <source>
        <dbReference type="Proteomes" id="UP001302602"/>
    </source>
</evidence>
<dbReference type="SUPFAM" id="SSF51556">
    <property type="entry name" value="Metallo-dependent hydrolases"/>
    <property type="match status" value="1"/>
</dbReference>
<proteinExistence type="predicted"/>
<feature type="domain" description="Amidohydrolase-related" evidence="2">
    <location>
        <begin position="74"/>
        <end position="443"/>
    </location>
</feature>
<dbReference type="AlphaFoldDB" id="A0AAN6U2Q2"/>
<dbReference type="RefSeq" id="XP_062649084.1">
    <property type="nucleotide sequence ID" value="XM_062794593.1"/>
</dbReference>
<dbReference type="Pfam" id="PF01979">
    <property type="entry name" value="Amidohydro_1"/>
    <property type="match status" value="1"/>
</dbReference>
<gene>
    <name evidence="3" type="ORF">N657DRAFT_655346</name>
</gene>
<sequence length="531" mass="57816">MTSTDLEEPTIPPTRDTVTVHTSLLFDPIQKAFLENLSILINTRTGAIVRLHNRNTPDLPSTMSERDIDLRGKVVLPGLVDSHTHIFLHSDKERFHSQQMRDQSPIERIVRATNHARAALLAGYTTYRDLGTEALGSADASFRDCVNRGLTPGPRMFVATEAIASSGGYEIRTENRYAKGSGLGLSLPRAADVADGVDGVRAAVRRRVGEGADIIKFYGDYRRRVMRFPPDVPGPGGRVLFPPDRRDRNPAVALFSHEEMAAIVREARLADVPVAAHAGDAKTAVTAAIAGVTSVEHVFEDSAGVMDWLLQELVRNKTIWVPTLATAEFYYAGEEKFERCKAAIKRAFDQGVRVAAGGDTGVFNHGRNVRELEIMMEAGIPVEDVLVAGTYNGWHACGGDACGYRFGWWDEGNQADIIALDADPRKDPKALRKVSFVMKDGQVWKRDGLPVGMISAAQWPEEDEGSKAEEGLKVKESKPKNSVPESLATSANSTSSTPSLGSTPPSWVVRLSGNPTPVGSDVGWETQSFDV</sequence>
<dbReference type="InterPro" id="IPR051781">
    <property type="entry name" value="Metallo-dep_Hydrolase"/>
</dbReference>
<keyword evidence="4" id="KW-1185">Reference proteome</keyword>
<dbReference type="InterPro" id="IPR006680">
    <property type="entry name" value="Amidohydro-rel"/>
</dbReference>
<evidence type="ECO:0000259" key="2">
    <source>
        <dbReference type="Pfam" id="PF01979"/>
    </source>
</evidence>
<dbReference type="PANTHER" id="PTHR43135:SF3">
    <property type="entry name" value="ALPHA-D-RIBOSE 1-METHYLPHOSPHONATE 5-TRIPHOSPHATE DIPHOSPHATASE"/>
    <property type="match status" value="1"/>
</dbReference>
<dbReference type="GO" id="GO:0016810">
    <property type="term" value="F:hydrolase activity, acting on carbon-nitrogen (but not peptide) bonds"/>
    <property type="evidence" value="ECO:0007669"/>
    <property type="project" value="InterPro"/>
</dbReference>
<dbReference type="InterPro" id="IPR011059">
    <property type="entry name" value="Metal-dep_hydrolase_composite"/>
</dbReference>
<reference evidence="3" key="2">
    <citation type="submission" date="2023-05" db="EMBL/GenBank/DDBJ databases">
        <authorList>
            <consortium name="Lawrence Berkeley National Laboratory"/>
            <person name="Steindorff A."/>
            <person name="Hensen N."/>
            <person name="Bonometti L."/>
            <person name="Westerberg I."/>
            <person name="Brannstrom I.O."/>
            <person name="Guillou S."/>
            <person name="Cros-Aarteil S."/>
            <person name="Calhoun S."/>
            <person name="Haridas S."/>
            <person name="Kuo A."/>
            <person name="Mondo S."/>
            <person name="Pangilinan J."/>
            <person name="Riley R."/>
            <person name="Labutti K."/>
            <person name="Andreopoulos B."/>
            <person name="Lipzen A."/>
            <person name="Chen C."/>
            <person name="Yanf M."/>
            <person name="Daum C."/>
            <person name="Ng V."/>
            <person name="Clum A."/>
            <person name="Ohm R."/>
            <person name="Martin F."/>
            <person name="Silar P."/>
            <person name="Natvig D."/>
            <person name="Lalanne C."/>
            <person name="Gautier V."/>
            <person name="Ament-Velasquez S.L."/>
            <person name="Kruys A."/>
            <person name="Hutchinson M.I."/>
            <person name="Powell A.J."/>
            <person name="Barry K."/>
            <person name="Miller A.N."/>
            <person name="Grigoriev I.V."/>
            <person name="Debuchy R."/>
            <person name="Gladieux P."/>
            <person name="Thoren M.H."/>
            <person name="Johannesson H."/>
        </authorList>
    </citation>
    <scope>NUCLEOTIDE SEQUENCE</scope>
    <source>
        <strain evidence="3">CBS 731.68</strain>
    </source>
</reference>
<dbReference type="SUPFAM" id="SSF51338">
    <property type="entry name" value="Composite domain of metallo-dependent hydrolases"/>
    <property type="match status" value="2"/>
</dbReference>
<dbReference type="CDD" id="cd01299">
    <property type="entry name" value="Met_dep_hydrolase_A"/>
    <property type="match status" value="1"/>
</dbReference>
<dbReference type="InterPro" id="IPR057744">
    <property type="entry name" value="OTAase-like"/>
</dbReference>
<evidence type="ECO:0000313" key="3">
    <source>
        <dbReference type="EMBL" id="KAK4125313.1"/>
    </source>
</evidence>
<dbReference type="GeneID" id="87831362"/>
<feature type="compositionally biased region" description="Low complexity" evidence="1">
    <location>
        <begin position="486"/>
        <end position="506"/>
    </location>
</feature>
<dbReference type="Gene3D" id="3.20.20.140">
    <property type="entry name" value="Metal-dependent hydrolases"/>
    <property type="match status" value="1"/>
</dbReference>
<feature type="compositionally biased region" description="Basic and acidic residues" evidence="1">
    <location>
        <begin position="465"/>
        <end position="479"/>
    </location>
</feature>
<dbReference type="EMBL" id="MU853226">
    <property type="protein sequence ID" value="KAK4125313.1"/>
    <property type="molecule type" value="Genomic_DNA"/>
</dbReference>
<dbReference type="Proteomes" id="UP001302602">
    <property type="component" value="Unassembled WGS sequence"/>
</dbReference>
<accession>A0AAN6U2Q2</accession>
<protein>
    <recommendedName>
        <fullName evidence="2">Amidohydrolase-related domain-containing protein</fullName>
    </recommendedName>
</protein>
<dbReference type="Gene3D" id="2.30.40.10">
    <property type="entry name" value="Urease, subunit C, domain 1"/>
    <property type="match status" value="1"/>
</dbReference>